<evidence type="ECO:0000256" key="6">
    <source>
        <dbReference type="ARBA" id="ARBA00025166"/>
    </source>
</evidence>
<accession>A0A939EL55</accession>
<comment type="pathway">
    <text evidence="1 7">Cofactor biosynthesis; adenosylcobalamin biosynthesis.</text>
</comment>
<dbReference type="AlphaFoldDB" id="A0A939EL55"/>
<dbReference type="GO" id="GO:0009236">
    <property type="term" value="P:cobalamin biosynthetic process"/>
    <property type="evidence" value="ECO:0007669"/>
    <property type="project" value="UniProtKB-UniRule"/>
</dbReference>
<feature type="active site" description="Nucleophile" evidence="7">
    <location>
        <position position="335"/>
    </location>
</feature>
<evidence type="ECO:0000313" key="10">
    <source>
        <dbReference type="EMBL" id="MBO0344594.1"/>
    </source>
</evidence>
<dbReference type="InterPro" id="IPR011698">
    <property type="entry name" value="GATase_3"/>
</dbReference>
<evidence type="ECO:0000256" key="1">
    <source>
        <dbReference type="ARBA" id="ARBA00004953"/>
    </source>
</evidence>
<dbReference type="NCBIfam" id="NF001989">
    <property type="entry name" value="PRK00784.1"/>
    <property type="match status" value="1"/>
</dbReference>
<gene>
    <name evidence="7" type="primary">cobQ</name>
    <name evidence="10" type="ORF">J0X15_05120</name>
</gene>
<feature type="active site" evidence="7">
    <location>
        <position position="433"/>
    </location>
</feature>
<comment type="similarity">
    <text evidence="2 7">Belongs to the CobB/CobQ family. CobQ subfamily.</text>
</comment>
<protein>
    <recommendedName>
        <fullName evidence="3 7">Cobyric acid synthase</fullName>
    </recommendedName>
</protein>
<comment type="function">
    <text evidence="6 7">Catalyzes amidations at positions B, D, E, and G on adenosylcobyrinic A,C-diamide. NH(2) groups are provided by glutamine, and one molecule of ATP is hydrogenolyzed for each amidation.</text>
</comment>
<evidence type="ECO:0000259" key="8">
    <source>
        <dbReference type="Pfam" id="PF01656"/>
    </source>
</evidence>
<dbReference type="EMBL" id="JAFLNF010000002">
    <property type="protein sequence ID" value="MBO0344594.1"/>
    <property type="molecule type" value="Genomic_DNA"/>
</dbReference>
<keyword evidence="11" id="KW-1185">Reference proteome</keyword>
<dbReference type="NCBIfam" id="TIGR00313">
    <property type="entry name" value="cobQ"/>
    <property type="match status" value="1"/>
</dbReference>
<dbReference type="Gene3D" id="3.40.50.300">
    <property type="entry name" value="P-loop containing nucleotide triphosphate hydrolases"/>
    <property type="match status" value="1"/>
</dbReference>
<dbReference type="PROSITE" id="PS51274">
    <property type="entry name" value="GATASE_COBBQ"/>
    <property type="match status" value="1"/>
</dbReference>
<dbReference type="CDD" id="cd05389">
    <property type="entry name" value="CobQ_N"/>
    <property type="match status" value="1"/>
</dbReference>
<dbReference type="SUPFAM" id="SSF52317">
    <property type="entry name" value="Class I glutamine amidotransferase-like"/>
    <property type="match status" value="1"/>
</dbReference>
<dbReference type="PANTHER" id="PTHR21343:SF1">
    <property type="entry name" value="COBYRIC ACID SYNTHASE"/>
    <property type="match status" value="1"/>
</dbReference>
<dbReference type="InterPro" id="IPR004459">
    <property type="entry name" value="CobQ_synth"/>
</dbReference>
<dbReference type="SUPFAM" id="SSF52540">
    <property type="entry name" value="P-loop containing nucleoside triphosphate hydrolases"/>
    <property type="match status" value="1"/>
</dbReference>
<reference evidence="10" key="1">
    <citation type="submission" date="2021-03" db="EMBL/GenBank/DDBJ databases">
        <title>Roseibium sp. CAU 1637 isolated from Incheon.</title>
        <authorList>
            <person name="Kim W."/>
        </authorList>
    </citation>
    <scope>NUCLEOTIDE SEQUENCE</scope>
    <source>
        <strain evidence="10">CAU 1637</strain>
    </source>
</reference>
<keyword evidence="4 7" id="KW-0169">Cobalamin biosynthesis</keyword>
<dbReference type="Pfam" id="PF07685">
    <property type="entry name" value="GATase_3"/>
    <property type="match status" value="1"/>
</dbReference>
<dbReference type="Pfam" id="PF01656">
    <property type="entry name" value="CbiA"/>
    <property type="match status" value="1"/>
</dbReference>
<sequence length="495" mass="52767">MTLAKTPALMIQGTGSNVGKSLIVAGLCRLFANRGLKVMPFKPQNMSNNAAVTVDGGEIGRAQALQAMAARQPLSIHMNPILLKPESETGSQVIVQGKRFGTMKAREYGQHKAELLPRVIESFSEIESDCDLVLVEGAGSPAEINLRSGDIANMGFAEAVNLPVILCGDIDRGGVIASLVGTHTVLEAAERIRIEGFFINRFRGDPSLFEDGMLEIESRTGWRGLGVVPWFTDAWKLPAEDALGLANGRGNGPVKIIVPVPSRIANFDDLDPLRLEDGVTLELIHAGQALPGDADLVLLPGSKSTMADLAFFHEQGWDIDLKAHHRRGGRILGVCGGYQMLGQTVSDPDGIEGASGSVRGLGFLDVDTVLTPEKALTVVAGQHVASSAALTGYEIHIGRTAGPDTQRPFVRLQGERAEGAVSADGLVSGTYVHGLFGADPLRKAFLAELGGESSLAYNVQIDQVLDELAAHLETCMDAEQLFQIAKSRTETIFDF</sequence>
<feature type="domain" description="CobB/CobQ-like glutamine amidotransferase" evidence="9">
    <location>
        <begin position="255"/>
        <end position="439"/>
    </location>
</feature>
<evidence type="ECO:0000259" key="9">
    <source>
        <dbReference type="Pfam" id="PF07685"/>
    </source>
</evidence>
<dbReference type="Gene3D" id="3.40.50.880">
    <property type="match status" value="1"/>
</dbReference>
<organism evidence="10 11">
    <name type="scientific">Roseibium limicola</name>
    <dbReference type="NCBI Taxonomy" id="2816037"/>
    <lineage>
        <taxon>Bacteria</taxon>
        <taxon>Pseudomonadati</taxon>
        <taxon>Pseudomonadota</taxon>
        <taxon>Alphaproteobacteria</taxon>
        <taxon>Hyphomicrobiales</taxon>
        <taxon>Stappiaceae</taxon>
        <taxon>Roseibium</taxon>
    </lineage>
</organism>
<comment type="caution">
    <text evidence="10">The sequence shown here is derived from an EMBL/GenBank/DDBJ whole genome shotgun (WGS) entry which is preliminary data.</text>
</comment>
<dbReference type="HAMAP" id="MF_00028">
    <property type="entry name" value="CobQ"/>
    <property type="match status" value="1"/>
</dbReference>
<dbReference type="GO" id="GO:0003824">
    <property type="term" value="F:catalytic activity"/>
    <property type="evidence" value="ECO:0007669"/>
    <property type="project" value="InterPro"/>
</dbReference>
<dbReference type="CDD" id="cd01750">
    <property type="entry name" value="GATase1_CobQ"/>
    <property type="match status" value="1"/>
</dbReference>
<evidence type="ECO:0000256" key="4">
    <source>
        <dbReference type="ARBA" id="ARBA00022573"/>
    </source>
</evidence>
<dbReference type="InterPro" id="IPR002586">
    <property type="entry name" value="CobQ/CobB/MinD/ParA_Nub-bd_dom"/>
</dbReference>
<name>A0A939EL55_9HYPH</name>
<dbReference type="InterPro" id="IPR029062">
    <property type="entry name" value="Class_I_gatase-like"/>
</dbReference>
<evidence type="ECO:0000313" key="11">
    <source>
        <dbReference type="Proteomes" id="UP000664779"/>
    </source>
</evidence>
<keyword evidence="5 7" id="KW-0315">Glutamine amidotransferase</keyword>
<feature type="domain" description="CobQ/CobB/MinD/ParA nucleotide binding" evidence="8">
    <location>
        <begin position="9"/>
        <end position="241"/>
    </location>
</feature>
<dbReference type="InterPro" id="IPR027417">
    <property type="entry name" value="P-loop_NTPase"/>
</dbReference>
<dbReference type="InterPro" id="IPR033949">
    <property type="entry name" value="CobQ_GATase1"/>
</dbReference>
<dbReference type="InterPro" id="IPR047045">
    <property type="entry name" value="CobQ_N"/>
</dbReference>
<evidence type="ECO:0000256" key="3">
    <source>
        <dbReference type="ARBA" id="ARBA00019833"/>
    </source>
</evidence>
<evidence type="ECO:0000256" key="7">
    <source>
        <dbReference type="HAMAP-Rule" id="MF_00028"/>
    </source>
</evidence>
<dbReference type="Proteomes" id="UP000664779">
    <property type="component" value="Unassembled WGS sequence"/>
</dbReference>
<evidence type="ECO:0000256" key="5">
    <source>
        <dbReference type="ARBA" id="ARBA00022962"/>
    </source>
</evidence>
<evidence type="ECO:0000256" key="2">
    <source>
        <dbReference type="ARBA" id="ARBA00006205"/>
    </source>
</evidence>
<proteinExistence type="inferred from homology"/>
<dbReference type="PANTHER" id="PTHR21343">
    <property type="entry name" value="DETHIOBIOTIN SYNTHETASE"/>
    <property type="match status" value="1"/>
</dbReference>
<dbReference type="GO" id="GO:0015420">
    <property type="term" value="F:ABC-type vitamin B12 transporter activity"/>
    <property type="evidence" value="ECO:0007669"/>
    <property type="project" value="UniProtKB-UniRule"/>
</dbReference>